<proteinExistence type="predicted"/>
<feature type="transmembrane region" description="Helical" evidence="1">
    <location>
        <begin position="38"/>
        <end position="57"/>
    </location>
</feature>
<name>A0ABQ0DJR4_9EUKA</name>
<evidence type="ECO:0000313" key="4">
    <source>
        <dbReference type="Proteomes" id="UP001628156"/>
    </source>
</evidence>
<sequence length="149" mass="16674">MIHWIVFSLLISFVMGSSPSLNLTQSIALLVENTLTSTLSLISTLFVAYSMVYLRLLSKGISNQMIFSTLFILQTSQMVADNTCKFFASVLQFTDLSQCFWILAIGGHIVQLKRIILFVQILFVWGTSLVLSIIPVNNYGKKVIFGVLQ</sequence>
<comment type="caution">
    <text evidence="3">The sequence shown here is derived from an EMBL/GenBank/DDBJ whole genome shotgun (WGS) entry which is preliminary data.</text>
</comment>
<reference evidence="3 4" key="1">
    <citation type="journal article" date="2019" name="PLoS Negl. Trop. Dis.">
        <title>Whole genome sequencing of Entamoeba nuttalli reveals mammalian host-related molecular signatures and a novel octapeptide-repeat surface protein.</title>
        <authorList>
            <person name="Tanaka M."/>
            <person name="Makiuchi T."/>
            <person name="Komiyama T."/>
            <person name="Shiina T."/>
            <person name="Osaki K."/>
            <person name="Tachibana H."/>
        </authorList>
    </citation>
    <scope>NUCLEOTIDE SEQUENCE [LARGE SCALE GENOMIC DNA]</scope>
    <source>
        <strain evidence="3 4">P19-061405</strain>
    </source>
</reference>
<evidence type="ECO:0000256" key="2">
    <source>
        <dbReference type="SAM" id="SignalP"/>
    </source>
</evidence>
<evidence type="ECO:0000256" key="1">
    <source>
        <dbReference type="SAM" id="Phobius"/>
    </source>
</evidence>
<keyword evidence="1" id="KW-1133">Transmembrane helix</keyword>
<organism evidence="3 4">
    <name type="scientific">Entamoeba nuttalli</name>
    <dbReference type="NCBI Taxonomy" id="412467"/>
    <lineage>
        <taxon>Eukaryota</taxon>
        <taxon>Amoebozoa</taxon>
        <taxon>Evosea</taxon>
        <taxon>Archamoebae</taxon>
        <taxon>Mastigamoebida</taxon>
        <taxon>Entamoebidae</taxon>
        <taxon>Entamoeba</taxon>
    </lineage>
</organism>
<feature type="transmembrane region" description="Helical" evidence="1">
    <location>
        <begin position="115"/>
        <end position="134"/>
    </location>
</feature>
<protein>
    <submittedName>
        <fullName evidence="3">Uncharacterized protein</fullName>
    </submittedName>
</protein>
<keyword evidence="1" id="KW-0812">Transmembrane</keyword>
<accession>A0ABQ0DJR4</accession>
<keyword evidence="1" id="KW-0472">Membrane</keyword>
<feature type="signal peptide" evidence="2">
    <location>
        <begin position="1"/>
        <end position="16"/>
    </location>
</feature>
<dbReference type="Proteomes" id="UP001628156">
    <property type="component" value="Unassembled WGS sequence"/>
</dbReference>
<keyword evidence="2" id="KW-0732">Signal</keyword>
<evidence type="ECO:0000313" key="3">
    <source>
        <dbReference type="EMBL" id="GAB1223105.1"/>
    </source>
</evidence>
<feature type="chain" id="PRO_5046969981" evidence="2">
    <location>
        <begin position="17"/>
        <end position="149"/>
    </location>
</feature>
<gene>
    <name evidence="3" type="ORF">ENUP19_0130G0033</name>
</gene>
<keyword evidence="4" id="KW-1185">Reference proteome</keyword>
<dbReference type="EMBL" id="BAAFRS010000130">
    <property type="protein sequence ID" value="GAB1223105.1"/>
    <property type="molecule type" value="Genomic_DNA"/>
</dbReference>